<dbReference type="Pfam" id="PF00144">
    <property type="entry name" value="Beta-lactamase"/>
    <property type="match status" value="1"/>
</dbReference>
<evidence type="ECO:0000313" key="3">
    <source>
        <dbReference type="Proteomes" id="UP000184092"/>
    </source>
</evidence>
<dbReference type="SUPFAM" id="SSF56601">
    <property type="entry name" value="beta-lactamase/transpeptidase-like"/>
    <property type="match status" value="1"/>
</dbReference>
<organism evidence="2 3">
    <name type="scientific">Flavobacterium xinjiangense</name>
    <dbReference type="NCBI Taxonomy" id="178356"/>
    <lineage>
        <taxon>Bacteria</taxon>
        <taxon>Pseudomonadati</taxon>
        <taxon>Bacteroidota</taxon>
        <taxon>Flavobacteriia</taxon>
        <taxon>Flavobacteriales</taxon>
        <taxon>Flavobacteriaceae</taxon>
        <taxon>Flavobacterium</taxon>
    </lineage>
</organism>
<dbReference type="Proteomes" id="UP000184092">
    <property type="component" value="Unassembled WGS sequence"/>
</dbReference>
<dbReference type="STRING" id="178356.SAMN05216269_11470"/>
<sequence length="492" mass="55220">MKIKTNNHLFLFLFFFLQVVINSLYSQEKKYSPEIEKKITEVENNLGLWVNVEGASNQKTLQQQMDFYHVNGVSIAVVKDYKIEWSRGYGWADSSEQRPVTTATLFQAGSISKSINGIGILKLVQEKQLNLDTDINEYLKTWKFPYDSLSKGKKITLANLLSHTAGLKVYGFPGYEIGNTIPALNAILDGKKPSITPAVRSAFEPGLKFQYSGGGIAISQAVLQDITNKPYDVFMWESVLKPLGMNNSFYTIPISCDKQNVLATAYKEDGNEVIGKFHIYPEQAAAGLWTNPTDLACYIIETQLAMQDKSNKVLSQEMTKIRLTPFTDSKSALGVFIDKKGEQTYFQHGGKNEGFVAQYYGSMEGGNGVVVMANTSNTAILMEIINSVAVVYDWKQFYEPQIKKVVKINNDILETYLGEYKIGGNILSIKKIDNEIIICQGKEKNKLNFISDTDFFLVEKPGDEFKFTFNSVNQVDGINLKKGKNIIKINKI</sequence>
<dbReference type="Gene3D" id="3.40.710.10">
    <property type="entry name" value="DD-peptidase/beta-lactamase superfamily"/>
    <property type="match status" value="1"/>
</dbReference>
<dbReference type="InterPro" id="IPR012338">
    <property type="entry name" value="Beta-lactam/transpept-like"/>
</dbReference>
<evidence type="ECO:0000313" key="2">
    <source>
        <dbReference type="EMBL" id="SHN12808.1"/>
    </source>
</evidence>
<keyword evidence="3" id="KW-1185">Reference proteome</keyword>
<dbReference type="PANTHER" id="PTHR46825:SF12">
    <property type="entry name" value="PENICILLIN-BINDING PROTEIN 4"/>
    <property type="match status" value="1"/>
</dbReference>
<dbReference type="InterPro" id="IPR050491">
    <property type="entry name" value="AmpC-like"/>
</dbReference>
<dbReference type="RefSeq" id="WP_073210723.1">
    <property type="nucleotide sequence ID" value="NZ_FRCL01000014.1"/>
</dbReference>
<dbReference type="PANTHER" id="PTHR46825">
    <property type="entry name" value="D-ALANYL-D-ALANINE-CARBOXYPEPTIDASE/ENDOPEPTIDASE AMPH"/>
    <property type="match status" value="1"/>
</dbReference>
<proteinExistence type="predicted"/>
<dbReference type="EMBL" id="FRCL01000014">
    <property type="protein sequence ID" value="SHN12808.1"/>
    <property type="molecule type" value="Genomic_DNA"/>
</dbReference>
<dbReference type="AlphaFoldDB" id="A0A1M7P829"/>
<protein>
    <submittedName>
        <fullName evidence="2">CubicO group peptidase, beta-lactamase class C family</fullName>
    </submittedName>
</protein>
<dbReference type="InterPro" id="IPR001466">
    <property type="entry name" value="Beta-lactam-related"/>
</dbReference>
<reference evidence="3" key="1">
    <citation type="submission" date="2016-11" db="EMBL/GenBank/DDBJ databases">
        <authorList>
            <person name="Varghese N."/>
            <person name="Submissions S."/>
        </authorList>
    </citation>
    <scope>NUCLEOTIDE SEQUENCE [LARGE SCALE GENOMIC DNA]</scope>
    <source>
        <strain evidence="3">CGMCC 1.2749</strain>
    </source>
</reference>
<feature type="domain" description="Beta-lactamase-related" evidence="1">
    <location>
        <begin position="58"/>
        <end position="378"/>
    </location>
</feature>
<name>A0A1M7P829_9FLAO</name>
<evidence type="ECO:0000259" key="1">
    <source>
        <dbReference type="Pfam" id="PF00144"/>
    </source>
</evidence>
<dbReference type="OrthoDB" id="9797709at2"/>
<accession>A0A1M7P829</accession>
<gene>
    <name evidence="2" type="ORF">SAMN05216269_11470</name>
</gene>